<dbReference type="GeneID" id="63642531"/>
<keyword evidence="2" id="KW-1185">Reference proteome</keyword>
<protein>
    <submittedName>
        <fullName evidence="1">Uncharacterized protein</fullName>
    </submittedName>
</protein>
<accession>A0A7D7IFV4</accession>
<proteinExistence type="predicted"/>
<dbReference type="EMBL" id="MT613935">
    <property type="protein sequence ID" value="QMP19204.1"/>
    <property type="molecule type" value="Genomic_DNA"/>
</dbReference>
<organism evidence="1 2">
    <name type="scientific">Pseudomonas phage Persinger</name>
    <dbReference type="NCBI Taxonomy" id="2749430"/>
    <lineage>
        <taxon>Viruses</taxon>
        <taxon>Duplodnaviria</taxon>
        <taxon>Heunggongvirae</taxon>
        <taxon>Uroviricota</taxon>
        <taxon>Caudoviricetes</taxon>
        <taxon>Harrisonburgvirus</taxon>
        <taxon>Harrisonburgvirus persinger</taxon>
    </lineage>
</organism>
<dbReference type="RefSeq" id="YP_010038059.1">
    <property type="nucleotide sequence ID" value="NC_054149.1"/>
</dbReference>
<evidence type="ECO:0000313" key="1">
    <source>
        <dbReference type="EMBL" id="QMP19204.1"/>
    </source>
</evidence>
<sequence>MLIDVHERRPDGSPGHLFTTVDRQPEYRKRTRRDWVQFDGEWFPVLTGVRPFICVPAERLAQANPNHIVTKSRAKK</sequence>
<evidence type="ECO:0000313" key="2">
    <source>
        <dbReference type="Proteomes" id="UP000514744"/>
    </source>
</evidence>
<dbReference type="Proteomes" id="UP000514744">
    <property type="component" value="Segment"/>
</dbReference>
<reference evidence="1 2" key="1">
    <citation type="submission" date="2020-06" db="EMBL/GenBank/DDBJ databases">
        <authorList>
            <person name="Persinger R.D."/>
            <person name="Temple L."/>
        </authorList>
    </citation>
    <scope>NUCLEOTIDE SEQUENCE [LARGE SCALE GENOMIC DNA]</scope>
</reference>
<dbReference type="KEGG" id="vg:63642531"/>
<name>A0A7D7IFV4_9CAUD</name>